<keyword evidence="3" id="KW-1185">Reference proteome</keyword>
<feature type="region of interest" description="Disordered" evidence="1">
    <location>
        <begin position="1063"/>
        <end position="1199"/>
    </location>
</feature>
<proteinExistence type="predicted"/>
<feature type="compositionally biased region" description="Low complexity" evidence="1">
    <location>
        <begin position="1113"/>
        <end position="1122"/>
    </location>
</feature>
<feature type="region of interest" description="Disordered" evidence="1">
    <location>
        <begin position="78"/>
        <end position="98"/>
    </location>
</feature>
<evidence type="ECO:0000313" key="2">
    <source>
        <dbReference type="EMBL" id="CDW78844.1"/>
    </source>
</evidence>
<accession>A0A078A9E9</accession>
<sequence length="1359" mass="159272">MPEGLENLVEWDQQQGAFRLPQGMNRGMLGKASESRKLMTQVLEKRGIIGPKQRKNGKARGVDGTQLIRQELIEYVPTNKQRKDNQQRNAQTDNKYQQERLFSTSRSDYYERTFDKGTFLRTNIGEHLYADIEQMIGLQIVDQEIPDTAVEIKLIKTVSTKKGNDILIKHGAYFLGTFLLQKEKVCYLLKLICKALIWGMNVSQLEKEIYRGSNLCLNYAWGLCIHPECNCSHDRDYQGILFRYVQTRNRYSQRSHGGQFVKIEDQQTEIGQIVQIDKQRLNFALRKVNYFQANRSGRTMIYLGDYSRILHGLCISSGMNEQQGGMLPSEMREKKNCVRIIRQYLMGQAHMDDLAVRYAFIQIFHDKRVMTQTWYAPTSHQEKDAIMGLDDKMEDWTQKAREQYMIDNRSIANNIQAMTPTQFFQSNKWTVYKKAQFIYNPDLNERTHHLRLRGNSAPYSNQAYDSIYNKCENSMIEKSREMIFDDTEVMYYDLNQPIETMKQYVSNRRFWEEQQETAKPYGQFVRKQLGTYEKDSKRKYYDEYFPMLRSTQISSMDEASILVQALKRGLLSTKDADIANNYQGKYHFDMTSEIPAPGIQNISQGARSFDIERDVTIISKRDQTRKIILREMVRLAQQLENLPIQDKDLQRIIHREEGKYYLQRIDIFKSLLSLEDAGLQDSISTLMGRMNEENTPGLQEMRRKQGLSVQDIKKYLEDPNLLRAFCYVAEEQCTQENVADHGTNWVIGNIMIVRINKGGQYGVLYVAEIDFEEIIQDISGHFMSRFSEEEHKQYKDEKGKITEEERQQFVSKFRVTEKECEGYKDDLEKIYSTFYTKESLSSTTIKQMMTISKLEVQQNETNQMIKQKENEIIDAAILEQKILRIRKQRYIQEAENKKQLFRNIRVEVPERQSNKEAEDYKEERDREINAQDQEERPKYYNSGIKRQPTIIDNQFEQRKITNYIKVGRALIYEEEINKRNQATKPNVSPQQVVSQQIEAQDVQMSSNEIPLSQNKSLQDTSNALNQSFRSENERIRVNVIQIKKDKILAIAEAEQMQKDLKMINNGEEDKEPPDVGEKKKRGRQNSTMNPESGSRKPQIPRYAKKQTHKSPASQSKQKSSLSRSRERDQREGSIATRTRRSSTAADLQFRNERLSEQVNQDHSNTQVMERKGDVNNPTSKTRLRKDRRSQSSSQPKPVINYYNYEQINKDLYVKYYQSSQEDTQAREYAYMVFQSKVPTTNSALVAGTNLHQIQTPIHFNETRTFKEYVTTIWQLRACHSYYGYLIEGSDRIGKMEHHHDILHLMWKQGTSSLPKEQKVSTVSLSRHYKTIETSSQTISNKKTYHSYQQTGRKFAKSQK</sequence>
<evidence type="ECO:0000256" key="1">
    <source>
        <dbReference type="SAM" id="MobiDB-lite"/>
    </source>
</evidence>
<reference evidence="2 3" key="1">
    <citation type="submission" date="2014-06" db="EMBL/GenBank/DDBJ databases">
        <authorList>
            <person name="Swart Estienne"/>
        </authorList>
    </citation>
    <scope>NUCLEOTIDE SEQUENCE [LARGE SCALE GENOMIC DNA]</scope>
    <source>
        <strain evidence="2 3">130c</strain>
    </source>
</reference>
<protein>
    <submittedName>
        <fullName evidence="2">Uncharacterized protein</fullName>
    </submittedName>
</protein>
<dbReference type="Proteomes" id="UP000039865">
    <property type="component" value="Unassembled WGS sequence"/>
</dbReference>
<gene>
    <name evidence="2" type="primary">Contig11566.g12381</name>
    <name evidence="2" type="ORF">STYLEM_7828</name>
</gene>
<organism evidence="2 3">
    <name type="scientific">Stylonychia lemnae</name>
    <name type="common">Ciliate</name>
    <dbReference type="NCBI Taxonomy" id="5949"/>
    <lineage>
        <taxon>Eukaryota</taxon>
        <taxon>Sar</taxon>
        <taxon>Alveolata</taxon>
        <taxon>Ciliophora</taxon>
        <taxon>Intramacronucleata</taxon>
        <taxon>Spirotrichea</taxon>
        <taxon>Stichotrichia</taxon>
        <taxon>Sporadotrichida</taxon>
        <taxon>Oxytrichidae</taxon>
        <taxon>Stylonychinae</taxon>
        <taxon>Stylonychia</taxon>
    </lineage>
</organism>
<evidence type="ECO:0000313" key="3">
    <source>
        <dbReference type="Proteomes" id="UP000039865"/>
    </source>
</evidence>
<dbReference type="InParanoid" id="A0A078A9E9"/>
<feature type="compositionally biased region" description="Polar residues" evidence="1">
    <location>
        <begin position="1156"/>
        <end position="1167"/>
    </location>
</feature>
<feature type="compositionally biased region" description="Polar residues" evidence="1">
    <location>
        <begin position="87"/>
        <end position="98"/>
    </location>
</feature>
<feature type="region of interest" description="Disordered" evidence="1">
    <location>
        <begin position="912"/>
        <end position="938"/>
    </location>
</feature>
<dbReference type="EMBL" id="CCKQ01007469">
    <property type="protein sequence ID" value="CDW78844.1"/>
    <property type="molecule type" value="Genomic_DNA"/>
</dbReference>
<name>A0A078A9E9_STYLE</name>